<keyword evidence="4" id="KW-1185">Reference proteome</keyword>
<evidence type="ECO:0000256" key="2">
    <source>
        <dbReference type="SAM" id="SignalP"/>
    </source>
</evidence>
<protein>
    <recommendedName>
        <fullName evidence="5">DUF4148 domain-containing protein</fullName>
    </recommendedName>
</protein>
<gene>
    <name evidence="3" type="ORF">YH63_016710</name>
</gene>
<sequence>MNVYIKLTVALILGALPLFCLNEASARGGAANIINSPGYQRALKESRKRYQQSYSERYRRSPTSYSRNTLRHRNRHQ</sequence>
<evidence type="ECO:0000256" key="1">
    <source>
        <dbReference type="SAM" id="MobiDB-lite"/>
    </source>
</evidence>
<dbReference type="AlphaFoldDB" id="A0A4U6BR10"/>
<reference evidence="3" key="1">
    <citation type="submission" date="2019-04" db="EMBL/GenBank/DDBJ databases">
        <title>Whole genome sequencing of cave bacteria.</title>
        <authorList>
            <person name="Gan H.M."/>
            <person name="Barton H."/>
            <person name="Savka M.A."/>
        </authorList>
    </citation>
    <scope>NUCLEOTIDE SEQUENCE [LARGE SCALE GENOMIC DNA]</scope>
    <source>
        <strain evidence="3">LC387</strain>
    </source>
</reference>
<feature type="signal peptide" evidence="2">
    <location>
        <begin position="1"/>
        <end position="26"/>
    </location>
</feature>
<accession>A0A4U6BR10</accession>
<dbReference type="OrthoDB" id="8246112at2"/>
<comment type="caution">
    <text evidence="3">The sequence shown here is derived from an EMBL/GenBank/DDBJ whole genome shotgun (WGS) entry which is preliminary data.</text>
</comment>
<organism evidence="3 4">
    <name type="scientific">Afipia massiliensis</name>
    <dbReference type="NCBI Taxonomy" id="211460"/>
    <lineage>
        <taxon>Bacteria</taxon>
        <taxon>Pseudomonadati</taxon>
        <taxon>Pseudomonadota</taxon>
        <taxon>Alphaproteobacteria</taxon>
        <taxon>Hyphomicrobiales</taxon>
        <taxon>Nitrobacteraceae</taxon>
        <taxon>Afipia</taxon>
    </lineage>
</organism>
<feature type="region of interest" description="Disordered" evidence="1">
    <location>
        <begin position="50"/>
        <end position="77"/>
    </location>
</feature>
<dbReference type="Proteomes" id="UP000034832">
    <property type="component" value="Unassembled WGS sequence"/>
</dbReference>
<feature type="chain" id="PRO_5020661322" description="DUF4148 domain-containing protein" evidence="2">
    <location>
        <begin position="27"/>
        <end position="77"/>
    </location>
</feature>
<evidence type="ECO:0000313" key="4">
    <source>
        <dbReference type="Proteomes" id="UP000034832"/>
    </source>
</evidence>
<name>A0A4U6BR10_9BRAD</name>
<dbReference type="EMBL" id="LBIA02000001">
    <property type="protein sequence ID" value="TKT72932.1"/>
    <property type="molecule type" value="Genomic_DNA"/>
</dbReference>
<proteinExistence type="predicted"/>
<keyword evidence="2" id="KW-0732">Signal</keyword>
<evidence type="ECO:0000313" key="3">
    <source>
        <dbReference type="EMBL" id="TKT72932.1"/>
    </source>
</evidence>
<evidence type="ECO:0008006" key="5">
    <source>
        <dbReference type="Google" id="ProtNLM"/>
    </source>
</evidence>